<evidence type="ECO:0000256" key="1">
    <source>
        <dbReference type="ARBA" id="ARBA00001947"/>
    </source>
</evidence>
<dbReference type="RefSeq" id="WP_146288786.1">
    <property type="nucleotide sequence ID" value="NZ_CP042304.1"/>
</dbReference>
<dbReference type="Proteomes" id="UP000315364">
    <property type="component" value="Chromosome"/>
</dbReference>
<evidence type="ECO:0000313" key="6">
    <source>
        <dbReference type="Proteomes" id="UP000315364"/>
    </source>
</evidence>
<evidence type="ECO:0000256" key="4">
    <source>
        <dbReference type="ARBA" id="ARBA00023049"/>
    </source>
</evidence>
<proteinExistence type="predicted"/>
<dbReference type="InterPro" id="IPR012656">
    <property type="entry name" value="CHP02421_QEGLA"/>
</dbReference>
<accession>A0A5B8LPV9</accession>
<dbReference type="GO" id="GO:0080164">
    <property type="term" value="P:regulation of nitric oxide metabolic process"/>
    <property type="evidence" value="ECO:0007669"/>
    <property type="project" value="TreeGrafter"/>
</dbReference>
<dbReference type="NCBIfam" id="TIGR02421">
    <property type="entry name" value="QEGLA"/>
    <property type="match status" value="1"/>
</dbReference>
<dbReference type="KEGG" id="dea:FPZ08_03980"/>
<keyword evidence="2" id="KW-0645">Protease</keyword>
<keyword evidence="4" id="KW-0482">Metalloprotease</keyword>
<evidence type="ECO:0000313" key="5">
    <source>
        <dbReference type="EMBL" id="QDZ09979.1"/>
    </source>
</evidence>
<sequence>MSAANDKLLAEFAKALEAGEPIRRDFGRGERLHIDRPLPFLVVHVGRRREPAALDVVTANSSYLLVRNLGTATAIIKLVAEAMTARFGAFILLDIGELARDLLASDADYLPPFEMSVSASGNGPIKQALLAFSAAVEQAEAKYRAPQIARPKIADDPAAKLARQLPDLASLTVRFAPIYRVPEPDAVYPELLERLVANIVDAGLRAVAAFVDATGSLALSSHRALGRRAFVDAVTRADRAIDEVAQSFDFLLAVTPINALAARAEFAENGSERAPRFLYRPLTIDISRQKKALFSVALDHFEDPVLTTLYREKQQELDLQLSLLSARETPRYVEFGRALYGPVEPSLLKAARKILDETKPRRGKRKGDGDDADVAFVERRARAMIKSYAGDYDGFSASVELRDDLPSGLMVSGGRLLISSNTTMARQRVEALLSHEVGVHLLTYFNGSAQGLRLFRSGLAGYEGVQEGLAVLAEYLVGGMTIARLRLIAARVVACADMLDGATFVDCYRLLVRDLGFSDAAAFNLALRVYRGGGLPKDAVYLRGLLEVLAHLRAGGSLDPFWMGKIAASHFGVMQELGTRGLLKAPRLLPQFLSHPEADKRLKAAYAGITPLEMSAN</sequence>
<dbReference type="AlphaFoldDB" id="A0A5B8LPV9"/>
<comment type="cofactor">
    <cofactor evidence="1">
        <name>Zn(2+)</name>
        <dbReference type="ChEBI" id="CHEBI:29105"/>
    </cofactor>
</comment>
<keyword evidence="6" id="KW-1185">Reference proteome</keyword>
<dbReference type="SMART" id="SM01154">
    <property type="entry name" value="DUF1704"/>
    <property type="match status" value="1"/>
</dbReference>
<dbReference type="EMBL" id="CP042304">
    <property type="protein sequence ID" value="QDZ09979.1"/>
    <property type="molecule type" value="Genomic_DNA"/>
</dbReference>
<dbReference type="GO" id="GO:0006508">
    <property type="term" value="P:proteolysis"/>
    <property type="evidence" value="ECO:0007669"/>
    <property type="project" value="UniProtKB-KW"/>
</dbReference>
<dbReference type="OrthoDB" id="9785840at2"/>
<organism evidence="5 6">
    <name type="scientific">Devosia ginsengisoli</name>
    <dbReference type="NCBI Taxonomy" id="400770"/>
    <lineage>
        <taxon>Bacteria</taxon>
        <taxon>Pseudomonadati</taxon>
        <taxon>Pseudomonadota</taxon>
        <taxon>Alphaproteobacteria</taxon>
        <taxon>Hyphomicrobiales</taxon>
        <taxon>Devosiaceae</taxon>
        <taxon>Devosia</taxon>
    </lineage>
</organism>
<evidence type="ECO:0000256" key="2">
    <source>
        <dbReference type="ARBA" id="ARBA00022670"/>
    </source>
</evidence>
<dbReference type="PANTHER" id="PTHR31817">
    <property type="match status" value="1"/>
</dbReference>
<reference evidence="5 6" key="1">
    <citation type="submission" date="2019-07" db="EMBL/GenBank/DDBJ databases">
        <title>Full genome sequence of Devosia sp. Gsoil 520.</title>
        <authorList>
            <person name="Im W.-T."/>
        </authorList>
    </citation>
    <scope>NUCLEOTIDE SEQUENCE [LARGE SCALE GENOMIC DNA]</scope>
    <source>
        <strain evidence="5 6">Gsoil 520</strain>
    </source>
</reference>
<protein>
    <submittedName>
        <fullName evidence="5">Flavohemoglobin expression-modulating QEGLA motif protein</fullName>
    </submittedName>
</protein>
<keyword evidence="3" id="KW-0378">Hydrolase</keyword>
<dbReference type="PANTHER" id="PTHR31817:SF0">
    <property type="entry name" value="CHROMOSOME UNDETERMINED SCAFFOLD_67, WHOLE GENOME SHOTGUN SEQUENCE"/>
    <property type="match status" value="1"/>
</dbReference>
<name>A0A5B8LPV9_9HYPH</name>
<evidence type="ECO:0000256" key="3">
    <source>
        <dbReference type="ARBA" id="ARBA00022801"/>
    </source>
</evidence>
<dbReference type="GO" id="GO:0008237">
    <property type="term" value="F:metallopeptidase activity"/>
    <property type="evidence" value="ECO:0007669"/>
    <property type="project" value="UniProtKB-KW"/>
</dbReference>
<dbReference type="Pfam" id="PF08014">
    <property type="entry name" value="MATCAP"/>
    <property type="match status" value="1"/>
</dbReference>
<dbReference type="InterPro" id="IPR012548">
    <property type="entry name" value="MATCAP"/>
</dbReference>
<gene>
    <name evidence="5" type="ORF">FPZ08_03980</name>
</gene>